<evidence type="ECO:0008006" key="11">
    <source>
        <dbReference type="Google" id="ProtNLM"/>
    </source>
</evidence>
<organism evidence="9 10">
    <name type="scientific">Pararhodobacter oceanensis</name>
    <dbReference type="NCBI Taxonomy" id="2172121"/>
    <lineage>
        <taxon>Bacteria</taxon>
        <taxon>Pseudomonadati</taxon>
        <taxon>Pseudomonadota</taxon>
        <taxon>Alphaproteobacteria</taxon>
        <taxon>Rhodobacterales</taxon>
        <taxon>Paracoccaceae</taxon>
        <taxon>Pararhodobacter</taxon>
    </lineage>
</organism>
<protein>
    <recommendedName>
        <fullName evidence="11">Transporter</fullName>
    </recommendedName>
</protein>
<keyword evidence="3" id="KW-0813">Transport</keyword>
<dbReference type="Gene3D" id="1.20.1530.20">
    <property type="match status" value="1"/>
</dbReference>
<feature type="transmembrane region" description="Helical" evidence="8">
    <location>
        <begin position="143"/>
        <end position="167"/>
    </location>
</feature>
<dbReference type="GO" id="GO:0055085">
    <property type="term" value="P:transmembrane transport"/>
    <property type="evidence" value="ECO:0007669"/>
    <property type="project" value="InterPro"/>
</dbReference>
<evidence type="ECO:0000256" key="5">
    <source>
        <dbReference type="ARBA" id="ARBA00022692"/>
    </source>
</evidence>
<dbReference type="InterPro" id="IPR004776">
    <property type="entry name" value="Mem_transp_PIN-like"/>
</dbReference>
<feature type="transmembrane region" description="Helical" evidence="8">
    <location>
        <begin position="54"/>
        <end position="73"/>
    </location>
</feature>
<sequence>MLIGLSPKSPNTSTRNRLLIDTIRNPIILSIVLGLVVNAVTDGPIRGLHDFTDIVGSAALPLMLLCVVAGLSFSGAQGKILPLVLSSIGKQLIFPLLVIGVAVTVGLSGPDAIVLVVFGAASTASASLNLARQLNGDVALMSTIFAAQTTVLFVTLPATLIIAQILLTNP</sequence>
<keyword evidence="10" id="KW-1185">Reference proteome</keyword>
<dbReference type="EMBL" id="QDKM01000019">
    <property type="protein sequence ID" value="PVH27260.1"/>
    <property type="molecule type" value="Genomic_DNA"/>
</dbReference>
<evidence type="ECO:0000313" key="10">
    <source>
        <dbReference type="Proteomes" id="UP000245911"/>
    </source>
</evidence>
<feature type="transmembrane region" description="Helical" evidence="8">
    <location>
        <begin position="27"/>
        <end position="48"/>
    </location>
</feature>
<keyword evidence="5 8" id="KW-0812">Transmembrane</keyword>
<evidence type="ECO:0000256" key="3">
    <source>
        <dbReference type="ARBA" id="ARBA00022448"/>
    </source>
</evidence>
<evidence type="ECO:0000256" key="4">
    <source>
        <dbReference type="ARBA" id="ARBA00022475"/>
    </source>
</evidence>
<dbReference type="Proteomes" id="UP000245911">
    <property type="component" value="Unassembled WGS sequence"/>
</dbReference>
<evidence type="ECO:0000313" key="9">
    <source>
        <dbReference type="EMBL" id="PVH27260.1"/>
    </source>
</evidence>
<comment type="caution">
    <text evidence="9">The sequence shown here is derived from an EMBL/GenBank/DDBJ whole genome shotgun (WGS) entry which is preliminary data.</text>
</comment>
<evidence type="ECO:0000256" key="7">
    <source>
        <dbReference type="ARBA" id="ARBA00023136"/>
    </source>
</evidence>
<dbReference type="GO" id="GO:0005886">
    <property type="term" value="C:plasma membrane"/>
    <property type="evidence" value="ECO:0007669"/>
    <property type="project" value="UniProtKB-SubCell"/>
</dbReference>
<gene>
    <name evidence="9" type="ORF">DDE20_18565</name>
</gene>
<evidence type="ECO:0000256" key="2">
    <source>
        <dbReference type="ARBA" id="ARBA00010145"/>
    </source>
</evidence>
<evidence type="ECO:0000256" key="8">
    <source>
        <dbReference type="SAM" id="Phobius"/>
    </source>
</evidence>
<reference evidence="9 10" key="1">
    <citation type="submission" date="2018-04" db="EMBL/GenBank/DDBJ databases">
        <title>Pararhodobacter oceanense sp. nov., isolated from marine intertidal sediment.</title>
        <authorList>
            <person name="Wang X.-L."/>
            <person name="Du Z.-J."/>
        </authorList>
    </citation>
    <scope>NUCLEOTIDE SEQUENCE [LARGE SCALE GENOMIC DNA]</scope>
    <source>
        <strain evidence="9 10">AM505</strain>
    </source>
</reference>
<proteinExistence type="inferred from homology"/>
<feature type="transmembrane region" description="Helical" evidence="8">
    <location>
        <begin position="112"/>
        <end position="131"/>
    </location>
</feature>
<comment type="subcellular location">
    <subcellularLocation>
        <location evidence="1">Cell membrane</location>
        <topology evidence="1">Multi-pass membrane protein</topology>
    </subcellularLocation>
</comment>
<feature type="transmembrane region" description="Helical" evidence="8">
    <location>
        <begin position="80"/>
        <end position="106"/>
    </location>
</feature>
<dbReference type="InterPro" id="IPR038770">
    <property type="entry name" value="Na+/solute_symporter_sf"/>
</dbReference>
<dbReference type="PANTHER" id="PTHR36838:SF4">
    <property type="entry name" value="AUXIN EFFLUX CARRIER FAMILY PROTEIN"/>
    <property type="match status" value="1"/>
</dbReference>
<name>A0A2T8HPB4_9RHOB</name>
<accession>A0A2T8HPB4</accession>
<evidence type="ECO:0000256" key="6">
    <source>
        <dbReference type="ARBA" id="ARBA00022989"/>
    </source>
</evidence>
<dbReference type="AlphaFoldDB" id="A0A2T8HPB4"/>
<keyword evidence="7 8" id="KW-0472">Membrane</keyword>
<dbReference type="OrthoDB" id="9805563at2"/>
<evidence type="ECO:0000256" key="1">
    <source>
        <dbReference type="ARBA" id="ARBA00004651"/>
    </source>
</evidence>
<dbReference type="RefSeq" id="WP_116560013.1">
    <property type="nucleotide sequence ID" value="NZ_QDKM01000019.1"/>
</dbReference>
<comment type="similarity">
    <text evidence="2">Belongs to the auxin efflux carrier (TC 2.A.69) family.</text>
</comment>
<keyword evidence="6 8" id="KW-1133">Transmembrane helix</keyword>
<dbReference type="PANTHER" id="PTHR36838">
    <property type="entry name" value="AUXIN EFFLUX CARRIER FAMILY PROTEIN"/>
    <property type="match status" value="1"/>
</dbReference>
<keyword evidence="4" id="KW-1003">Cell membrane</keyword>
<dbReference type="Pfam" id="PF03547">
    <property type="entry name" value="Mem_trans"/>
    <property type="match status" value="1"/>
</dbReference>